<sequence>MAFKVLASLADSGDSVYYTPAFREQLETHLNILKNTNPRRIQVEANELWQFEGNLFGYLAARGESHDIHWIIMRMNGFHNPHEFGRKVAELAAPVAGMTLLLPDGGLLESIRTLYLNKQKEA</sequence>
<gene>
    <name evidence="1" type="ORF">NOXIFER_64</name>
</gene>
<dbReference type="EMBL" id="MF063068">
    <property type="protein sequence ID" value="ARV77235.1"/>
    <property type="molecule type" value="Genomic_DNA"/>
</dbReference>
<accession>A0A1Y0SXH9</accession>
<evidence type="ECO:0000313" key="2">
    <source>
        <dbReference type="Proteomes" id="UP000224829"/>
    </source>
</evidence>
<reference evidence="1 2" key="1">
    <citation type="submission" date="2017-05" db="EMBL/GenBank/DDBJ databases">
        <authorList>
            <person name="Song R."/>
            <person name="Chenine A.L."/>
            <person name="Ruprecht R.M."/>
        </authorList>
    </citation>
    <scope>NUCLEOTIDE SEQUENCE [LARGE SCALE GENOMIC DNA]</scope>
</reference>
<dbReference type="Proteomes" id="UP000224829">
    <property type="component" value="Segment"/>
</dbReference>
<evidence type="ECO:0000313" key="1">
    <source>
        <dbReference type="EMBL" id="ARV77235.1"/>
    </source>
</evidence>
<protein>
    <submittedName>
        <fullName evidence="1">Uncharacterized protein</fullName>
    </submittedName>
</protein>
<dbReference type="OrthoDB" id="40243at10239"/>
<keyword evidence="2" id="KW-1185">Reference proteome</keyword>
<organism evidence="1 2">
    <name type="scientific">Pseudomonas phage Noxifer</name>
    <dbReference type="NCBI Taxonomy" id="2006684"/>
    <lineage>
        <taxon>Viruses</taxon>
        <taxon>Duplodnaviria</taxon>
        <taxon>Heunggongvirae</taxon>
        <taxon>Uroviricota</taxon>
        <taxon>Caudoviricetes</taxon>
        <taxon>Chimalliviridae</taxon>
        <taxon>Noxifervirus</taxon>
        <taxon>Noxifervirus noxifer</taxon>
    </lineage>
</organism>
<proteinExistence type="predicted"/>
<name>A0A1Y0SXH9_9CAUD</name>